<sequence length="65" mass="7357">MSQHLARQGVSTRGHSFRAVGAGILQTLEHVEIYEAGRLRALAGVQSLEYPWRVGTCFDMKDRWL</sequence>
<dbReference type="EMBL" id="JBFSHR010000002">
    <property type="protein sequence ID" value="MEX6428351.1"/>
    <property type="molecule type" value="Genomic_DNA"/>
</dbReference>
<comment type="caution">
    <text evidence="1">The sequence shown here is derived from an EMBL/GenBank/DDBJ whole genome shotgun (WGS) entry which is preliminary data.</text>
</comment>
<gene>
    <name evidence="1" type="ORF">AB6A68_00635</name>
</gene>
<reference evidence="1 2" key="1">
    <citation type="submission" date="2024-07" db="EMBL/GenBank/DDBJ databases">
        <title>Draft Genome Sequence of Ferrimicrobium acidiphilum Strain YE2023, Isolated from a Pulp of Bioleach Reactor.</title>
        <authorList>
            <person name="Elkina Y.A."/>
            <person name="Bulaeva A.G."/>
            <person name="Beletsky A.V."/>
            <person name="Mardanov A.V."/>
        </authorList>
    </citation>
    <scope>NUCLEOTIDE SEQUENCE [LARGE SCALE GENOMIC DNA]</scope>
    <source>
        <strain evidence="1 2">YE2023</strain>
    </source>
</reference>
<name>A0ABV3Y061_9ACTN</name>
<evidence type="ECO:0000313" key="2">
    <source>
        <dbReference type="Proteomes" id="UP001560267"/>
    </source>
</evidence>
<dbReference type="RefSeq" id="WP_298386072.1">
    <property type="nucleotide sequence ID" value="NZ_JBFSHR010000002.1"/>
</dbReference>
<proteinExistence type="predicted"/>
<protein>
    <submittedName>
        <fullName evidence="1">Uncharacterized protein</fullName>
    </submittedName>
</protein>
<organism evidence="1 2">
    <name type="scientific">Ferrimicrobium acidiphilum</name>
    <dbReference type="NCBI Taxonomy" id="121039"/>
    <lineage>
        <taxon>Bacteria</taxon>
        <taxon>Bacillati</taxon>
        <taxon>Actinomycetota</taxon>
        <taxon>Acidimicrobiia</taxon>
        <taxon>Acidimicrobiales</taxon>
        <taxon>Acidimicrobiaceae</taxon>
        <taxon>Ferrimicrobium</taxon>
    </lineage>
</organism>
<accession>A0ABV3Y061</accession>
<keyword evidence="2" id="KW-1185">Reference proteome</keyword>
<dbReference type="Proteomes" id="UP001560267">
    <property type="component" value="Unassembled WGS sequence"/>
</dbReference>
<evidence type="ECO:0000313" key="1">
    <source>
        <dbReference type="EMBL" id="MEX6428351.1"/>
    </source>
</evidence>